<evidence type="ECO:0000313" key="2">
    <source>
        <dbReference type="Proteomes" id="UP000502298"/>
    </source>
</evidence>
<dbReference type="AlphaFoldDB" id="A0A6H2ELQ7"/>
<accession>A0A6H2ELQ7</accession>
<sequence>MAAKTKKTQNTEAVQKVTVRGIEVEIDAGVFDDFELMEDFYEIQTSNPLRVIPLFTRIFGADQKKVVLDALRGDNGRVSGTDATTFLLEVMGAISPNS</sequence>
<dbReference type="KEGG" id="arca:HC352_05485"/>
<gene>
    <name evidence="1" type="ORF">HC352_05485</name>
</gene>
<evidence type="ECO:0000313" key="1">
    <source>
        <dbReference type="EMBL" id="QJC22006.1"/>
    </source>
</evidence>
<dbReference type="EMBL" id="CP050804">
    <property type="protein sequence ID" value="QJC22006.1"/>
    <property type="molecule type" value="Genomic_DNA"/>
</dbReference>
<protein>
    <submittedName>
        <fullName evidence="1">Uncharacterized protein</fullName>
    </submittedName>
</protein>
<keyword evidence="2" id="KW-1185">Reference proteome</keyword>
<proteinExistence type="predicted"/>
<name>A0A6H2ELQ7_9ACTO</name>
<reference evidence="1 2" key="1">
    <citation type="submission" date="2020-03" db="EMBL/GenBank/DDBJ databases">
        <title>Complete genome of Arcanobacterium buesumensis sp. nov. strain 2701.</title>
        <authorList>
            <person name="Borowiak M."/>
            <person name="Alssahen M."/>
            <person name="Laemmler C."/>
            <person name="Malorny B."/>
            <person name="Hassan A."/>
            <person name="Prenger-Berninghoff E."/>
            <person name="Ploetz M."/>
            <person name="Abdulmawjood A."/>
        </authorList>
    </citation>
    <scope>NUCLEOTIDE SEQUENCE [LARGE SCALE GENOMIC DNA]</scope>
    <source>
        <strain evidence="1 2">2701</strain>
    </source>
</reference>
<dbReference type="Proteomes" id="UP000502298">
    <property type="component" value="Chromosome"/>
</dbReference>
<dbReference type="RefSeq" id="WP_168917940.1">
    <property type="nucleotide sequence ID" value="NZ_CP050804.1"/>
</dbReference>
<organism evidence="1 2">
    <name type="scientific">Arcanobacterium buesumense</name>
    <dbReference type="NCBI Taxonomy" id="2722751"/>
    <lineage>
        <taxon>Bacteria</taxon>
        <taxon>Bacillati</taxon>
        <taxon>Actinomycetota</taxon>
        <taxon>Actinomycetes</taxon>
        <taxon>Actinomycetales</taxon>
        <taxon>Actinomycetaceae</taxon>
        <taxon>Arcanobacterium</taxon>
    </lineage>
</organism>